<keyword evidence="5" id="KW-1185">Reference proteome</keyword>
<evidence type="ECO:0000313" key="4">
    <source>
        <dbReference type="EMBL" id="KIL51948.1"/>
    </source>
</evidence>
<dbReference type="PANTHER" id="PTHR11820">
    <property type="entry name" value="ACYLPYRUVASE"/>
    <property type="match status" value="1"/>
</dbReference>
<keyword evidence="2" id="KW-0479">Metal-binding</keyword>
<dbReference type="OrthoDB" id="9805307at2"/>
<evidence type="ECO:0000256" key="1">
    <source>
        <dbReference type="ARBA" id="ARBA00010211"/>
    </source>
</evidence>
<gene>
    <name evidence="4" type="ORF">KP78_03180</name>
</gene>
<evidence type="ECO:0000313" key="5">
    <source>
        <dbReference type="Proteomes" id="UP000031938"/>
    </source>
</evidence>
<dbReference type="GO" id="GO:0046872">
    <property type="term" value="F:metal ion binding"/>
    <property type="evidence" value="ECO:0007669"/>
    <property type="project" value="UniProtKB-KW"/>
</dbReference>
<evidence type="ECO:0000256" key="2">
    <source>
        <dbReference type="ARBA" id="ARBA00022723"/>
    </source>
</evidence>
<dbReference type="InterPro" id="IPR036663">
    <property type="entry name" value="Fumarylacetoacetase_C_sf"/>
</dbReference>
<keyword evidence="4" id="KW-0378">Hydrolase</keyword>
<dbReference type="Gene3D" id="3.90.850.10">
    <property type="entry name" value="Fumarylacetoacetase-like, C-terminal domain"/>
    <property type="match status" value="1"/>
</dbReference>
<protein>
    <submittedName>
        <fullName evidence="4">Fumarylacetoacetate hydrolase</fullName>
    </submittedName>
</protein>
<sequence length="290" mass="32348">MKLATIYHEDSEKAVLIKQETAYLMNHVNKATGKQWSEDLLLLLQKGEFHEVRDWYEKEGKNQLYPENGFSMNTVSFAPLFRHPEKVFGVGMNYLEKALELSGKPPEEEPVIFMKPNSSIIGTGETIQIPSQSPNVAGEAELAIIIGKTCENVKESDFWDVIAGFTTSLDMTARDIQNLNPRFLQRAKSFNTFCSFGPCLITADELPELSSLKIETILNGSVCHENVIANMMYQPAFIVSFFSQIMTLQPGDVILTGTPGSVLIQEGDVLECRITGFPSLTNPVKSHVHK</sequence>
<dbReference type="GO" id="GO:0018773">
    <property type="term" value="F:acetylpyruvate hydrolase activity"/>
    <property type="evidence" value="ECO:0007669"/>
    <property type="project" value="TreeGrafter"/>
</dbReference>
<feature type="domain" description="Fumarylacetoacetase-like C-terminal" evidence="3">
    <location>
        <begin position="86"/>
        <end position="284"/>
    </location>
</feature>
<organism evidence="4 5">
    <name type="scientific">Jeotgalibacillus soli</name>
    <dbReference type="NCBI Taxonomy" id="889306"/>
    <lineage>
        <taxon>Bacteria</taxon>
        <taxon>Bacillati</taxon>
        <taxon>Bacillota</taxon>
        <taxon>Bacilli</taxon>
        <taxon>Bacillales</taxon>
        <taxon>Caryophanaceae</taxon>
        <taxon>Jeotgalibacillus</taxon>
    </lineage>
</organism>
<dbReference type="STRING" id="889306.KP78_03180"/>
<dbReference type="SUPFAM" id="SSF56529">
    <property type="entry name" value="FAH"/>
    <property type="match status" value="1"/>
</dbReference>
<comment type="similarity">
    <text evidence="1">Belongs to the FAH family.</text>
</comment>
<accession>A0A0C2W7D3</accession>
<comment type="caution">
    <text evidence="4">The sequence shown here is derived from an EMBL/GenBank/DDBJ whole genome shotgun (WGS) entry which is preliminary data.</text>
</comment>
<dbReference type="PATRIC" id="fig|889306.3.peg.322"/>
<dbReference type="PANTHER" id="PTHR11820:SF7">
    <property type="entry name" value="ACYLPYRUVASE FAHD1, MITOCHONDRIAL"/>
    <property type="match status" value="1"/>
</dbReference>
<name>A0A0C2W7D3_9BACL</name>
<dbReference type="AlphaFoldDB" id="A0A0C2W7D3"/>
<proteinExistence type="inferred from homology"/>
<dbReference type="Proteomes" id="UP000031938">
    <property type="component" value="Unassembled WGS sequence"/>
</dbReference>
<evidence type="ECO:0000259" key="3">
    <source>
        <dbReference type="Pfam" id="PF01557"/>
    </source>
</evidence>
<dbReference type="RefSeq" id="WP_041085705.1">
    <property type="nucleotide sequence ID" value="NZ_JXRP01000006.1"/>
</dbReference>
<dbReference type="Pfam" id="PF01557">
    <property type="entry name" value="FAA_hydrolase"/>
    <property type="match status" value="1"/>
</dbReference>
<dbReference type="InterPro" id="IPR011234">
    <property type="entry name" value="Fumarylacetoacetase-like_C"/>
</dbReference>
<dbReference type="EMBL" id="JXRP01000006">
    <property type="protein sequence ID" value="KIL51948.1"/>
    <property type="molecule type" value="Genomic_DNA"/>
</dbReference>
<reference evidence="4 5" key="1">
    <citation type="submission" date="2015-01" db="EMBL/GenBank/DDBJ databases">
        <title>Genome sequencing of Jeotgalibacillus soli.</title>
        <authorList>
            <person name="Goh K.M."/>
            <person name="Chan K.-G."/>
            <person name="Yaakop A.S."/>
            <person name="Ee R."/>
            <person name="Gan H.M."/>
            <person name="Chan C.S."/>
        </authorList>
    </citation>
    <scope>NUCLEOTIDE SEQUENCE [LARGE SCALE GENOMIC DNA]</scope>
    <source>
        <strain evidence="4 5">P9</strain>
    </source>
</reference>